<protein>
    <submittedName>
        <fullName evidence="2">Rhodanese domain-containing protein</fullName>
    </submittedName>
</protein>
<sequence>MLLAVAGRHLHPYHVPSDLEALDSFPKTSIAIYSKSNLFQLTGTSSVIAESRPRQQHDGNCFSNSASILHASGLILHRQQATIVKDVACQCNGENDNANDDDNDSIDACGCASDDDFFPVHPSLPVKTCASRKRHLVTFRSPLSCMKLLDELGSENVPLFADTFCNSLLSSPVETTDQKTSACQNAARLPSDGTTDISIAPTSVTATATVTADTTTEQHESESAFTATVNSISTRKMTLASCYDITVVRVRRLMLSRSASDSKLLIDTRPYPQLGLAGIHPYDAHCKGIDELSRVTADIAAENPDMVRFQQVLNSWIGVHTGARIAAFLLISKECNSCFCQVTTVSYSHLSLTLIILQSVNCWCISRTYVKHVDHVILLLCGYRMLVFSSWSVD</sequence>
<name>A0A915PWD7_9BILA</name>
<evidence type="ECO:0000313" key="2">
    <source>
        <dbReference type="WBParaSite" id="sdigi.contig5.g692.t1"/>
    </source>
</evidence>
<accession>A0A915PWD7</accession>
<reference evidence="2" key="1">
    <citation type="submission" date="2022-11" db="UniProtKB">
        <authorList>
            <consortium name="WormBaseParasite"/>
        </authorList>
    </citation>
    <scope>IDENTIFICATION</scope>
</reference>
<dbReference type="WBParaSite" id="sdigi.contig5.g692.t1">
    <property type="protein sequence ID" value="sdigi.contig5.g692.t1"/>
    <property type="gene ID" value="sdigi.contig5.g692"/>
</dbReference>
<dbReference type="Proteomes" id="UP000887581">
    <property type="component" value="Unplaced"/>
</dbReference>
<evidence type="ECO:0000313" key="1">
    <source>
        <dbReference type="Proteomes" id="UP000887581"/>
    </source>
</evidence>
<proteinExistence type="predicted"/>
<dbReference type="AlphaFoldDB" id="A0A915PWD7"/>
<organism evidence="1 2">
    <name type="scientific">Setaria digitata</name>
    <dbReference type="NCBI Taxonomy" id="48799"/>
    <lineage>
        <taxon>Eukaryota</taxon>
        <taxon>Metazoa</taxon>
        <taxon>Ecdysozoa</taxon>
        <taxon>Nematoda</taxon>
        <taxon>Chromadorea</taxon>
        <taxon>Rhabditida</taxon>
        <taxon>Spirurina</taxon>
        <taxon>Spiruromorpha</taxon>
        <taxon>Filarioidea</taxon>
        <taxon>Setariidae</taxon>
        <taxon>Setaria</taxon>
    </lineage>
</organism>
<keyword evidence="1" id="KW-1185">Reference proteome</keyword>